<dbReference type="GO" id="GO:0005737">
    <property type="term" value="C:cytoplasm"/>
    <property type="evidence" value="ECO:0007669"/>
    <property type="project" value="UniProtKB-SubCell"/>
</dbReference>
<dbReference type="InterPro" id="IPR029026">
    <property type="entry name" value="tRNA_m1G_MTases_N"/>
</dbReference>
<dbReference type="GO" id="GO:0070475">
    <property type="term" value="P:rRNA base methylation"/>
    <property type="evidence" value="ECO:0007669"/>
    <property type="project" value="TreeGrafter"/>
</dbReference>
<feature type="domain" description="Ribosomal RNA small subunit methyltransferase E PUA-like" evidence="12">
    <location>
        <begin position="19"/>
        <end position="64"/>
    </location>
</feature>
<dbReference type="SUPFAM" id="SSF75217">
    <property type="entry name" value="alpha/beta knot"/>
    <property type="match status" value="1"/>
</dbReference>
<dbReference type="AlphaFoldDB" id="A0A8J6T691"/>
<comment type="catalytic activity">
    <reaction evidence="9 10">
        <text>uridine(1498) in 16S rRNA + S-adenosyl-L-methionine = N(3)-methyluridine(1498) in 16S rRNA + S-adenosyl-L-homocysteine + H(+)</text>
        <dbReference type="Rhea" id="RHEA:42920"/>
        <dbReference type="Rhea" id="RHEA-COMP:10283"/>
        <dbReference type="Rhea" id="RHEA-COMP:10284"/>
        <dbReference type="ChEBI" id="CHEBI:15378"/>
        <dbReference type="ChEBI" id="CHEBI:57856"/>
        <dbReference type="ChEBI" id="CHEBI:59789"/>
        <dbReference type="ChEBI" id="CHEBI:65315"/>
        <dbReference type="ChEBI" id="CHEBI:74502"/>
        <dbReference type="EC" id="2.1.1.193"/>
    </reaction>
</comment>
<dbReference type="Gene3D" id="3.40.1280.10">
    <property type="match status" value="1"/>
</dbReference>
<comment type="subcellular location">
    <subcellularLocation>
        <location evidence="1 10">Cytoplasm</location>
    </subcellularLocation>
</comment>
<evidence type="ECO:0000256" key="4">
    <source>
        <dbReference type="ARBA" id="ARBA00022552"/>
    </source>
</evidence>
<evidence type="ECO:0000256" key="7">
    <source>
        <dbReference type="ARBA" id="ARBA00022691"/>
    </source>
</evidence>
<keyword evidence="7 10" id="KW-0949">S-adenosyl-L-methionine</keyword>
<dbReference type="InterPro" id="IPR015947">
    <property type="entry name" value="PUA-like_sf"/>
</dbReference>
<dbReference type="InterPro" id="IPR046887">
    <property type="entry name" value="RsmE_PUA-like"/>
</dbReference>
<feature type="domain" description="Ribosomal RNA small subunit methyltransferase E methyltransferase" evidence="11">
    <location>
        <begin position="73"/>
        <end position="239"/>
    </location>
</feature>
<dbReference type="EC" id="2.1.1.193" evidence="10"/>
<keyword evidence="5 10" id="KW-0489">Methyltransferase</keyword>
<dbReference type="Pfam" id="PF20260">
    <property type="entry name" value="PUA_4"/>
    <property type="match status" value="1"/>
</dbReference>
<evidence type="ECO:0000259" key="12">
    <source>
        <dbReference type="Pfam" id="PF20260"/>
    </source>
</evidence>
<evidence type="ECO:0000313" key="14">
    <source>
        <dbReference type="Proteomes" id="UP000603545"/>
    </source>
</evidence>
<evidence type="ECO:0000256" key="8">
    <source>
        <dbReference type="ARBA" id="ARBA00025699"/>
    </source>
</evidence>
<comment type="similarity">
    <text evidence="2 10">Belongs to the RNA methyltransferase RsmE family.</text>
</comment>
<name>A0A8J6T691_9BACT</name>
<proteinExistence type="inferred from homology"/>
<evidence type="ECO:0000256" key="2">
    <source>
        <dbReference type="ARBA" id="ARBA00005528"/>
    </source>
</evidence>
<comment type="caution">
    <text evidence="13">The sequence shown here is derived from an EMBL/GenBank/DDBJ whole genome shotgun (WGS) entry which is preliminary data.</text>
</comment>
<dbReference type="EMBL" id="JACNLL010000027">
    <property type="protein sequence ID" value="MBC8198927.1"/>
    <property type="molecule type" value="Genomic_DNA"/>
</dbReference>
<dbReference type="PIRSF" id="PIRSF015601">
    <property type="entry name" value="MTase_slr0722"/>
    <property type="match status" value="1"/>
</dbReference>
<protein>
    <recommendedName>
        <fullName evidence="10">Ribosomal RNA small subunit methyltransferase E</fullName>
        <ecNumber evidence="10">2.1.1.193</ecNumber>
    </recommendedName>
</protein>
<dbReference type="SUPFAM" id="SSF88697">
    <property type="entry name" value="PUA domain-like"/>
    <property type="match status" value="1"/>
</dbReference>
<sequence>MRRFFIKQSETAGPISVVRGTDARHIKKVLRLKQGDIITLFDGAGNEYEARIISLSPSSVNVSIIRTFPSTTESPVQIIVAQAFLKQRKMDNLVRQLTELGITKWVPFISKRSVPRPDNKRLADRINRWKKISKEALKQCNRGRIMEIGPTVSFEDTFNISRQSSLKIAFWENESKPINLALSRSDRPFNNIFIMIGPEGGFTSQEIEKAKACGFITATLGPRILRAETAAIAASVLIQYLFGDIGIKNS</sequence>
<dbReference type="GO" id="GO:0070042">
    <property type="term" value="F:rRNA (uridine-N3-)-methyltransferase activity"/>
    <property type="evidence" value="ECO:0007669"/>
    <property type="project" value="TreeGrafter"/>
</dbReference>
<dbReference type="NCBIfam" id="NF008692">
    <property type="entry name" value="PRK11713.1-5"/>
    <property type="match status" value="1"/>
</dbReference>
<dbReference type="InterPro" id="IPR029028">
    <property type="entry name" value="Alpha/beta_knot_MTases"/>
</dbReference>
<comment type="function">
    <text evidence="8 10">Specifically methylates the N3 position of the uracil ring of uridine 1498 (m3U1498) in 16S rRNA. Acts on the fully assembled 30S ribosomal subunit.</text>
</comment>
<evidence type="ECO:0000256" key="9">
    <source>
        <dbReference type="ARBA" id="ARBA00047944"/>
    </source>
</evidence>
<evidence type="ECO:0000256" key="6">
    <source>
        <dbReference type="ARBA" id="ARBA00022679"/>
    </source>
</evidence>
<evidence type="ECO:0000259" key="11">
    <source>
        <dbReference type="Pfam" id="PF04452"/>
    </source>
</evidence>
<dbReference type="Pfam" id="PF04452">
    <property type="entry name" value="Methyltrans_RNA"/>
    <property type="match status" value="1"/>
</dbReference>
<keyword evidence="6 10" id="KW-0808">Transferase</keyword>
<evidence type="ECO:0000256" key="3">
    <source>
        <dbReference type="ARBA" id="ARBA00022490"/>
    </source>
</evidence>
<evidence type="ECO:0000313" key="13">
    <source>
        <dbReference type="EMBL" id="MBC8198927.1"/>
    </source>
</evidence>
<keyword evidence="3 10" id="KW-0963">Cytoplasm</keyword>
<accession>A0A8J6T691</accession>
<dbReference type="InterPro" id="IPR046886">
    <property type="entry name" value="RsmE_MTase_dom"/>
</dbReference>
<keyword evidence="4 10" id="KW-0698">rRNA processing</keyword>
<evidence type="ECO:0000256" key="5">
    <source>
        <dbReference type="ARBA" id="ARBA00022603"/>
    </source>
</evidence>
<dbReference type="NCBIfam" id="TIGR00046">
    <property type="entry name" value="RsmE family RNA methyltransferase"/>
    <property type="match status" value="1"/>
</dbReference>
<evidence type="ECO:0000256" key="10">
    <source>
        <dbReference type="PIRNR" id="PIRNR015601"/>
    </source>
</evidence>
<gene>
    <name evidence="13" type="ORF">H8E80_02610</name>
</gene>
<organism evidence="13 14">
    <name type="scientific">Candidatus Desulfaltia bathyphila</name>
    <dbReference type="NCBI Taxonomy" id="2841697"/>
    <lineage>
        <taxon>Bacteria</taxon>
        <taxon>Pseudomonadati</taxon>
        <taxon>Thermodesulfobacteriota</taxon>
        <taxon>Desulfobacteria</taxon>
        <taxon>Desulfobacterales</taxon>
        <taxon>Desulfobacterales incertae sedis</taxon>
        <taxon>Candidatus Desulfaltia</taxon>
    </lineage>
</organism>
<evidence type="ECO:0000256" key="1">
    <source>
        <dbReference type="ARBA" id="ARBA00004496"/>
    </source>
</evidence>
<dbReference type="CDD" id="cd18084">
    <property type="entry name" value="RsmE-like"/>
    <property type="match status" value="1"/>
</dbReference>
<dbReference type="PANTHER" id="PTHR30027:SF3">
    <property type="entry name" value="16S RRNA (URACIL(1498)-N(3))-METHYLTRANSFERASE"/>
    <property type="match status" value="1"/>
</dbReference>
<dbReference type="Proteomes" id="UP000603545">
    <property type="component" value="Unassembled WGS sequence"/>
</dbReference>
<reference evidence="13 14" key="1">
    <citation type="submission" date="2020-08" db="EMBL/GenBank/DDBJ databases">
        <title>Bridging the membrane lipid divide: bacteria of the FCB group superphylum have the potential to synthesize archaeal ether lipids.</title>
        <authorList>
            <person name="Villanueva L."/>
            <person name="Von Meijenfeldt F.A.B."/>
            <person name="Westbye A.B."/>
            <person name="Yadav S."/>
            <person name="Hopmans E.C."/>
            <person name="Dutilh B.E."/>
            <person name="Sinninghe Damste J.S."/>
        </authorList>
    </citation>
    <scope>NUCLEOTIDE SEQUENCE [LARGE SCALE GENOMIC DNA]</scope>
    <source>
        <strain evidence="13">NIOZ-UU82</strain>
    </source>
</reference>
<dbReference type="PANTHER" id="PTHR30027">
    <property type="entry name" value="RIBOSOMAL RNA SMALL SUBUNIT METHYLTRANSFERASE E"/>
    <property type="match status" value="1"/>
</dbReference>
<dbReference type="InterPro" id="IPR006700">
    <property type="entry name" value="RsmE"/>
</dbReference>